<keyword evidence="13" id="KW-1185">Reference proteome</keyword>
<dbReference type="AlphaFoldDB" id="A0A4R1N5R7"/>
<organism evidence="12 13">
    <name type="scientific">Shimia isoporae</name>
    <dbReference type="NCBI Taxonomy" id="647720"/>
    <lineage>
        <taxon>Bacteria</taxon>
        <taxon>Pseudomonadati</taxon>
        <taxon>Pseudomonadota</taxon>
        <taxon>Alphaproteobacteria</taxon>
        <taxon>Rhodobacterales</taxon>
        <taxon>Roseobacteraceae</taxon>
    </lineage>
</organism>
<keyword evidence="8" id="KW-0472">Membrane</keyword>
<evidence type="ECO:0000256" key="9">
    <source>
        <dbReference type="SAM" id="MobiDB-lite"/>
    </source>
</evidence>
<sequence length="162" mass="17270">MRLIAFVFTLAAMAGLAFAALELQTALSNPVPPADQRVASAKPAPDVTRNEPQPPIRWPALFGTVVAEEPQPPAPPTQPREPQPPKPPAPPIDSLGYTLKGMVRTGAEDGRGDWAIVGHPTGDQLLRVGDELTDGITVVEITEEGLWVDRGGERALLGFVKE</sequence>
<keyword evidence="7" id="KW-1133">Transmembrane helix</keyword>
<dbReference type="InterPro" id="IPR024961">
    <property type="entry name" value="T2SS_GspC_N"/>
</dbReference>
<keyword evidence="2" id="KW-0813">Transport</keyword>
<dbReference type="EMBL" id="SMGR01000004">
    <property type="protein sequence ID" value="TCK99855.1"/>
    <property type="molecule type" value="Genomic_DNA"/>
</dbReference>
<dbReference type="Proteomes" id="UP000295673">
    <property type="component" value="Unassembled WGS sequence"/>
</dbReference>
<feature type="region of interest" description="Disordered" evidence="9">
    <location>
        <begin position="31"/>
        <end position="96"/>
    </location>
</feature>
<evidence type="ECO:0000313" key="12">
    <source>
        <dbReference type="EMBL" id="TCK99855.1"/>
    </source>
</evidence>
<evidence type="ECO:0000256" key="5">
    <source>
        <dbReference type="ARBA" id="ARBA00022692"/>
    </source>
</evidence>
<evidence type="ECO:0000256" key="1">
    <source>
        <dbReference type="ARBA" id="ARBA00004533"/>
    </source>
</evidence>
<evidence type="ECO:0000256" key="3">
    <source>
        <dbReference type="ARBA" id="ARBA00022475"/>
    </source>
</evidence>
<keyword evidence="3" id="KW-1003">Cell membrane</keyword>
<accession>A0A4R1N5R7</accession>
<dbReference type="OrthoDB" id="7871190at2"/>
<proteinExistence type="predicted"/>
<reference evidence="12 13" key="1">
    <citation type="submission" date="2019-03" db="EMBL/GenBank/DDBJ databases">
        <title>Genomic Encyclopedia of Archaeal and Bacterial Type Strains, Phase II (KMG-II): from individual species to whole genera.</title>
        <authorList>
            <person name="Goeker M."/>
        </authorList>
    </citation>
    <scope>NUCLEOTIDE SEQUENCE [LARGE SCALE GENOMIC DNA]</scope>
    <source>
        <strain evidence="12 13">DSM 26433</strain>
    </source>
</reference>
<evidence type="ECO:0000256" key="2">
    <source>
        <dbReference type="ARBA" id="ARBA00022448"/>
    </source>
</evidence>
<feature type="compositionally biased region" description="Pro residues" evidence="9">
    <location>
        <begin position="70"/>
        <end position="91"/>
    </location>
</feature>
<name>A0A4R1N5R7_9RHOB</name>
<evidence type="ECO:0000313" key="13">
    <source>
        <dbReference type="Proteomes" id="UP000295673"/>
    </source>
</evidence>
<keyword evidence="4" id="KW-0997">Cell inner membrane</keyword>
<feature type="chain" id="PRO_5020944011" evidence="10">
    <location>
        <begin position="20"/>
        <end position="162"/>
    </location>
</feature>
<comment type="caution">
    <text evidence="12">The sequence shown here is derived from an EMBL/GenBank/DDBJ whole genome shotgun (WGS) entry which is preliminary data.</text>
</comment>
<evidence type="ECO:0000256" key="4">
    <source>
        <dbReference type="ARBA" id="ARBA00022519"/>
    </source>
</evidence>
<dbReference type="GO" id="GO:0005886">
    <property type="term" value="C:plasma membrane"/>
    <property type="evidence" value="ECO:0007669"/>
    <property type="project" value="UniProtKB-SubCell"/>
</dbReference>
<gene>
    <name evidence="12" type="ORF">BXY66_3559</name>
</gene>
<comment type="subcellular location">
    <subcellularLocation>
        <location evidence="1">Cell inner membrane</location>
    </subcellularLocation>
</comment>
<dbReference type="Pfam" id="PF11356">
    <property type="entry name" value="T2SSC"/>
    <property type="match status" value="1"/>
</dbReference>
<protein>
    <submittedName>
        <fullName evidence="12">Type II secretion system (T2SS) protein C</fullName>
    </submittedName>
</protein>
<keyword evidence="6" id="KW-0653">Protein transport</keyword>
<evidence type="ECO:0000256" key="7">
    <source>
        <dbReference type="ARBA" id="ARBA00022989"/>
    </source>
</evidence>
<keyword evidence="10" id="KW-0732">Signal</keyword>
<evidence type="ECO:0000259" key="11">
    <source>
        <dbReference type="Pfam" id="PF11356"/>
    </source>
</evidence>
<dbReference type="RefSeq" id="WP_132861688.1">
    <property type="nucleotide sequence ID" value="NZ_SMGR01000004.1"/>
</dbReference>
<evidence type="ECO:0000256" key="6">
    <source>
        <dbReference type="ARBA" id="ARBA00022927"/>
    </source>
</evidence>
<evidence type="ECO:0000256" key="8">
    <source>
        <dbReference type="ARBA" id="ARBA00023136"/>
    </source>
</evidence>
<keyword evidence="5" id="KW-0812">Transmembrane</keyword>
<feature type="domain" description="Type II secretion system protein GspC N-terminal" evidence="11">
    <location>
        <begin position="14"/>
        <end position="157"/>
    </location>
</feature>
<feature type="signal peptide" evidence="10">
    <location>
        <begin position="1"/>
        <end position="19"/>
    </location>
</feature>
<dbReference type="GO" id="GO:0015031">
    <property type="term" value="P:protein transport"/>
    <property type="evidence" value="ECO:0007669"/>
    <property type="project" value="UniProtKB-KW"/>
</dbReference>
<evidence type="ECO:0000256" key="10">
    <source>
        <dbReference type="SAM" id="SignalP"/>
    </source>
</evidence>